<accession>A0A914BK28</accession>
<dbReference type="OMA" id="PHDLQEQ"/>
<dbReference type="Proteomes" id="UP000887568">
    <property type="component" value="Unplaced"/>
</dbReference>
<evidence type="ECO:0000256" key="1">
    <source>
        <dbReference type="SAM" id="SignalP"/>
    </source>
</evidence>
<dbReference type="RefSeq" id="XP_038076275.1">
    <property type="nucleotide sequence ID" value="XM_038220347.1"/>
</dbReference>
<dbReference type="AlphaFoldDB" id="A0A914BK28"/>
<dbReference type="EnsemblMetazoa" id="XM_038220347.1">
    <property type="protein sequence ID" value="XP_038076275.1"/>
    <property type="gene ID" value="LOC119744422"/>
</dbReference>
<feature type="chain" id="PRO_5037480299" evidence="1">
    <location>
        <begin position="33"/>
        <end position="112"/>
    </location>
</feature>
<evidence type="ECO:0000313" key="2">
    <source>
        <dbReference type="EnsemblMetazoa" id="XP_038076275.1"/>
    </source>
</evidence>
<organism evidence="2 3">
    <name type="scientific">Patiria miniata</name>
    <name type="common">Bat star</name>
    <name type="synonym">Asterina miniata</name>
    <dbReference type="NCBI Taxonomy" id="46514"/>
    <lineage>
        <taxon>Eukaryota</taxon>
        <taxon>Metazoa</taxon>
        <taxon>Echinodermata</taxon>
        <taxon>Eleutherozoa</taxon>
        <taxon>Asterozoa</taxon>
        <taxon>Asteroidea</taxon>
        <taxon>Valvatacea</taxon>
        <taxon>Valvatida</taxon>
        <taxon>Asterinidae</taxon>
        <taxon>Patiria</taxon>
    </lineage>
</organism>
<feature type="signal peptide" evidence="1">
    <location>
        <begin position="1"/>
        <end position="32"/>
    </location>
</feature>
<evidence type="ECO:0000313" key="3">
    <source>
        <dbReference type="Proteomes" id="UP000887568"/>
    </source>
</evidence>
<keyword evidence="1" id="KW-0732">Signal</keyword>
<name>A0A914BK28_PATMI</name>
<reference evidence="2" key="1">
    <citation type="submission" date="2022-11" db="UniProtKB">
        <authorList>
            <consortium name="EnsemblMetazoa"/>
        </authorList>
    </citation>
    <scope>IDENTIFICATION</scope>
</reference>
<proteinExistence type="predicted"/>
<dbReference type="GeneID" id="119744422"/>
<protein>
    <submittedName>
        <fullName evidence="2">Uncharacterized protein</fullName>
    </submittedName>
</protein>
<dbReference type="OrthoDB" id="10459368at2759"/>
<sequence>MGCMTMRWPSLKMIVLVVLAAALVLNTSTVNGISCSNVECVDVSTPICRVCNRRVGKRTENNAWRDDRDSNNLNDRGLMTKECYLDAVIGSLPHDLQEQVFEVLELVLSMNR</sequence>
<keyword evidence="3" id="KW-1185">Reference proteome</keyword>